<evidence type="ECO:0000256" key="9">
    <source>
        <dbReference type="ARBA" id="ARBA00025772"/>
    </source>
</evidence>
<dbReference type="InterPro" id="IPR045584">
    <property type="entry name" value="Pilin-like"/>
</dbReference>
<keyword evidence="4" id="KW-0488">Methylation</keyword>
<evidence type="ECO:0000256" key="7">
    <source>
        <dbReference type="ARBA" id="ARBA00022989"/>
    </source>
</evidence>
<keyword evidence="14" id="KW-1185">Reference proteome</keyword>
<evidence type="ECO:0000256" key="8">
    <source>
        <dbReference type="ARBA" id="ARBA00023136"/>
    </source>
</evidence>
<dbReference type="SUPFAM" id="SSF54523">
    <property type="entry name" value="Pili subunits"/>
    <property type="match status" value="1"/>
</dbReference>
<feature type="domain" description="General secretion pathway GspH" evidence="12">
    <location>
        <begin position="43"/>
        <end position="147"/>
    </location>
</feature>
<comment type="subcellular location">
    <subcellularLocation>
        <location evidence="1">Cell inner membrane</location>
        <topology evidence="1">Single-pass membrane protein</topology>
    </subcellularLocation>
</comment>
<dbReference type="AlphaFoldDB" id="A0A222FF31"/>
<dbReference type="RefSeq" id="WP_094058394.1">
    <property type="nucleotide sequence ID" value="NZ_CP022530.1"/>
</dbReference>
<proteinExistence type="inferred from homology"/>
<dbReference type="Pfam" id="PF07963">
    <property type="entry name" value="N_methyl"/>
    <property type="match status" value="1"/>
</dbReference>
<dbReference type="InterPro" id="IPR012902">
    <property type="entry name" value="N_methyl_site"/>
</dbReference>
<evidence type="ECO:0000256" key="11">
    <source>
        <dbReference type="SAM" id="Phobius"/>
    </source>
</evidence>
<dbReference type="Proteomes" id="UP000202440">
    <property type="component" value="Chromosome"/>
</dbReference>
<comment type="similarity">
    <text evidence="9">Belongs to the GSP H family.</text>
</comment>
<dbReference type="EMBL" id="CP022530">
    <property type="protein sequence ID" value="ASP37176.1"/>
    <property type="molecule type" value="Genomic_DNA"/>
</dbReference>
<protein>
    <recommendedName>
        <fullName evidence="2">Type II secretion system protein H</fullName>
    </recommendedName>
    <alternativeName>
        <fullName evidence="10">General secretion pathway protein H</fullName>
    </alternativeName>
</protein>
<dbReference type="KEGG" id="bsan:CHH28_00080"/>
<keyword evidence="6 11" id="KW-0812">Transmembrane</keyword>
<evidence type="ECO:0000259" key="12">
    <source>
        <dbReference type="Pfam" id="PF12019"/>
    </source>
</evidence>
<evidence type="ECO:0000313" key="14">
    <source>
        <dbReference type="Proteomes" id="UP000202440"/>
    </source>
</evidence>
<dbReference type="GO" id="GO:0005886">
    <property type="term" value="C:plasma membrane"/>
    <property type="evidence" value="ECO:0007669"/>
    <property type="project" value="UniProtKB-SubCell"/>
</dbReference>
<accession>A0A222FF31</accession>
<dbReference type="PROSITE" id="PS00409">
    <property type="entry name" value="PROKAR_NTER_METHYL"/>
    <property type="match status" value="1"/>
</dbReference>
<evidence type="ECO:0000256" key="5">
    <source>
        <dbReference type="ARBA" id="ARBA00022519"/>
    </source>
</evidence>
<evidence type="ECO:0000256" key="4">
    <source>
        <dbReference type="ARBA" id="ARBA00022481"/>
    </source>
</evidence>
<evidence type="ECO:0000256" key="3">
    <source>
        <dbReference type="ARBA" id="ARBA00022475"/>
    </source>
</evidence>
<evidence type="ECO:0000256" key="1">
    <source>
        <dbReference type="ARBA" id="ARBA00004377"/>
    </source>
</evidence>
<dbReference type="NCBIfam" id="TIGR02532">
    <property type="entry name" value="IV_pilin_GFxxxE"/>
    <property type="match status" value="1"/>
</dbReference>
<keyword evidence="8 11" id="KW-0472">Membrane</keyword>
<feature type="transmembrane region" description="Helical" evidence="11">
    <location>
        <begin position="12"/>
        <end position="31"/>
    </location>
</feature>
<keyword evidence="7 11" id="KW-1133">Transmembrane helix</keyword>
<name>A0A222FF31_9GAMM</name>
<evidence type="ECO:0000256" key="2">
    <source>
        <dbReference type="ARBA" id="ARBA00021549"/>
    </source>
</evidence>
<dbReference type="Gene3D" id="3.30.700.10">
    <property type="entry name" value="Glycoprotein, Type 4 Pilin"/>
    <property type="match status" value="1"/>
</dbReference>
<dbReference type="InterPro" id="IPR022346">
    <property type="entry name" value="T2SS_GspH"/>
</dbReference>
<organism evidence="13 14">
    <name type="scientific">Bacterioplanes sanyensis</name>
    <dbReference type="NCBI Taxonomy" id="1249553"/>
    <lineage>
        <taxon>Bacteria</taxon>
        <taxon>Pseudomonadati</taxon>
        <taxon>Pseudomonadota</taxon>
        <taxon>Gammaproteobacteria</taxon>
        <taxon>Oceanospirillales</taxon>
        <taxon>Oceanospirillaceae</taxon>
        <taxon>Bacterioplanes</taxon>
    </lineage>
</organism>
<dbReference type="GO" id="GO:0015628">
    <property type="term" value="P:protein secretion by the type II secretion system"/>
    <property type="evidence" value="ECO:0007669"/>
    <property type="project" value="InterPro"/>
</dbReference>
<keyword evidence="5" id="KW-0997">Cell inner membrane</keyword>
<evidence type="ECO:0000256" key="10">
    <source>
        <dbReference type="ARBA" id="ARBA00030775"/>
    </source>
</evidence>
<keyword evidence="3" id="KW-1003">Cell membrane</keyword>
<reference evidence="13 14" key="1">
    <citation type="submission" date="2017-07" db="EMBL/GenBank/DDBJ databases">
        <title>Annotated genome sequence of Bacterioplanes sanyensis isolated from Red Sea.</title>
        <authorList>
            <person name="Rehman Z.U."/>
        </authorList>
    </citation>
    <scope>NUCLEOTIDE SEQUENCE [LARGE SCALE GENOMIC DNA]</scope>
    <source>
        <strain evidence="13 14">NV9</strain>
    </source>
</reference>
<dbReference type="Pfam" id="PF12019">
    <property type="entry name" value="GspH"/>
    <property type="match status" value="1"/>
</dbReference>
<gene>
    <name evidence="13" type="ORF">CHH28_00080</name>
</gene>
<evidence type="ECO:0000256" key="6">
    <source>
        <dbReference type="ARBA" id="ARBA00022692"/>
    </source>
</evidence>
<sequence>MKHTQGFTLVELTLTIILIGILSVSASALFFNPSALSALAVRDQLLSALNQAQLTALSNGQPVQLQLTQTANNWQLVLTLAPGTPQALEVQRQTYDREQASLAINGAALANGGSWSQTFSAQGALAASQQLVLSSGPTHALCVSAAGYAYTGTCQP</sequence>
<dbReference type="GO" id="GO:0015627">
    <property type="term" value="C:type II protein secretion system complex"/>
    <property type="evidence" value="ECO:0007669"/>
    <property type="project" value="InterPro"/>
</dbReference>
<evidence type="ECO:0000313" key="13">
    <source>
        <dbReference type="EMBL" id="ASP37176.1"/>
    </source>
</evidence>